<dbReference type="RefSeq" id="WP_104408837.1">
    <property type="nucleotide sequence ID" value="NZ_PTIS01000001.1"/>
</dbReference>
<comment type="caution">
    <text evidence="1">The sequence shown here is derived from an EMBL/GenBank/DDBJ whole genome shotgun (WGS) entry which is preliminary data.</text>
</comment>
<dbReference type="GO" id="GO:0016740">
    <property type="term" value="F:transferase activity"/>
    <property type="evidence" value="ECO:0007669"/>
    <property type="project" value="UniProtKB-KW"/>
</dbReference>
<dbReference type="Pfam" id="PF07722">
    <property type="entry name" value="Peptidase_C26"/>
    <property type="match status" value="1"/>
</dbReference>
<dbReference type="PANTHER" id="PTHR43235:SF1">
    <property type="entry name" value="GLUTAMINE AMIDOTRANSFERASE PB2B2.05-RELATED"/>
    <property type="match status" value="1"/>
</dbReference>
<dbReference type="InterPro" id="IPR044668">
    <property type="entry name" value="PuuD-like"/>
</dbReference>
<dbReference type="Proteomes" id="UP000239863">
    <property type="component" value="Unassembled WGS sequence"/>
</dbReference>
<dbReference type="AlphaFoldDB" id="A0A2S6G0I1"/>
<dbReference type="OrthoDB" id="9813383at2"/>
<proteinExistence type="predicted"/>
<evidence type="ECO:0000313" key="2">
    <source>
        <dbReference type="Proteomes" id="UP000239863"/>
    </source>
</evidence>
<keyword evidence="1" id="KW-0315">Glutamine amidotransferase</keyword>
<accession>A0A2S6G0I1</accession>
<dbReference type="EMBL" id="PTIS01000001">
    <property type="protein sequence ID" value="PPK49434.1"/>
    <property type="molecule type" value="Genomic_DNA"/>
</dbReference>
<name>A0A2S6G0I1_9CLOT</name>
<dbReference type="InterPro" id="IPR029062">
    <property type="entry name" value="Class_I_gatase-like"/>
</dbReference>
<dbReference type="Gene3D" id="3.40.50.880">
    <property type="match status" value="1"/>
</dbReference>
<keyword evidence="1" id="KW-0808">Transferase</keyword>
<dbReference type="GO" id="GO:0005829">
    <property type="term" value="C:cytosol"/>
    <property type="evidence" value="ECO:0007669"/>
    <property type="project" value="TreeGrafter"/>
</dbReference>
<dbReference type="GO" id="GO:0006598">
    <property type="term" value="P:polyamine catabolic process"/>
    <property type="evidence" value="ECO:0007669"/>
    <property type="project" value="TreeGrafter"/>
</dbReference>
<sequence>MKRKARIGISGSIIVDEGGMFPGYERAYVNDDYIKSVIKAGGIPVIIPLIKDEKDIKEQLDMVDGIIISGGHDVNPLLYGEEPSQKLGGILPKRDDFDINLIRLAMKAKKPILGICRGHQLLNVVNGGSLYQDLSFIEGCYIKHNQASLSNIPTHTIKIKEGTKLREILGEETMCNSFHHLAIKEVAKGFIASAVSKDGIVEAIEHEGEEFVMGVQWHPEMMSAENKNMLSIFIKLVEACLNKI</sequence>
<dbReference type="SUPFAM" id="SSF52317">
    <property type="entry name" value="Class I glutamine amidotransferase-like"/>
    <property type="match status" value="1"/>
</dbReference>
<gene>
    <name evidence="1" type="ORF">BD821_10194</name>
</gene>
<dbReference type="GO" id="GO:0033969">
    <property type="term" value="F:gamma-glutamyl-gamma-aminobutyrate hydrolase activity"/>
    <property type="evidence" value="ECO:0007669"/>
    <property type="project" value="TreeGrafter"/>
</dbReference>
<protein>
    <submittedName>
        <fullName evidence="1">Putative glutamine amidotransferase</fullName>
    </submittedName>
</protein>
<evidence type="ECO:0000313" key="1">
    <source>
        <dbReference type="EMBL" id="PPK49434.1"/>
    </source>
</evidence>
<reference evidence="1 2" key="1">
    <citation type="submission" date="2018-02" db="EMBL/GenBank/DDBJ databases">
        <title>Genomic Encyclopedia of Archaeal and Bacterial Type Strains, Phase II (KMG-II): from individual species to whole genera.</title>
        <authorList>
            <person name="Goeker M."/>
        </authorList>
    </citation>
    <scope>NUCLEOTIDE SEQUENCE [LARGE SCALE GENOMIC DNA]</scope>
    <source>
        <strain evidence="1 2">DSM 15099</strain>
    </source>
</reference>
<dbReference type="PROSITE" id="PS51273">
    <property type="entry name" value="GATASE_TYPE_1"/>
    <property type="match status" value="1"/>
</dbReference>
<dbReference type="STRING" id="37659.GCA_000703125_02869"/>
<dbReference type="FunFam" id="3.40.50.880:FF:000030">
    <property type="entry name" value="Gamma-glutamyl-gamma-aminobutyrate hydrolase PuuD"/>
    <property type="match status" value="1"/>
</dbReference>
<dbReference type="InterPro" id="IPR011697">
    <property type="entry name" value="Peptidase_C26"/>
</dbReference>
<dbReference type="CDD" id="cd01745">
    <property type="entry name" value="GATase1_2"/>
    <property type="match status" value="1"/>
</dbReference>
<organism evidence="1 2">
    <name type="scientific">Clostridium algidicarnis DSM 15099</name>
    <dbReference type="NCBI Taxonomy" id="1121295"/>
    <lineage>
        <taxon>Bacteria</taxon>
        <taxon>Bacillati</taxon>
        <taxon>Bacillota</taxon>
        <taxon>Clostridia</taxon>
        <taxon>Eubacteriales</taxon>
        <taxon>Clostridiaceae</taxon>
        <taxon>Clostridium</taxon>
    </lineage>
</organism>
<dbReference type="PANTHER" id="PTHR43235">
    <property type="entry name" value="GLUTAMINE AMIDOTRANSFERASE PB2B2.05-RELATED"/>
    <property type="match status" value="1"/>
</dbReference>